<comment type="caution">
    <text evidence="1">The sequence shown here is derived from an EMBL/GenBank/DDBJ whole genome shotgun (WGS) entry which is preliminary data.</text>
</comment>
<dbReference type="OrthoDB" id="4453902at2759"/>
<accession>A0A0M8P6F0</accession>
<name>A0A0M8P6F0_9EURO</name>
<keyword evidence="2" id="KW-1185">Reference proteome</keyword>
<dbReference type="STRING" id="229535.A0A0M8P6F0"/>
<dbReference type="Proteomes" id="UP000037696">
    <property type="component" value="Unassembled WGS sequence"/>
</dbReference>
<proteinExistence type="predicted"/>
<sequence length="308" mass="36258">MAETQAQPHTFLSSLVQQARDLEPDFPSPDDFQRLGIKAFQVSLAPKYDKGLQFEPCFFRPHPDELFQKYPSVVWDDDPQDIQYTKTLKDYIEDALTEHSPENAPIIGRMEYEMMSHVRPERDPYIHAKDVAEMIESHIEAARYGPQEWFTLGDLQDDEQEFWIPDRRENDPHIYEGFRDPKPWQVVYHYRYTSRPLKPHSIMSCIAQLWPETSQGLTTHELRAIVNMMLLRVNHKPFRRCHIHPMLVLSFMGDYQGRIIQASYDGKELILQYSKLWSFADIKKAPVELFVRYRLSQTVGGIRTLSLK</sequence>
<evidence type="ECO:0000313" key="1">
    <source>
        <dbReference type="EMBL" id="KOS44487.1"/>
    </source>
</evidence>
<evidence type="ECO:0000313" key="2">
    <source>
        <dbReference type="Proteomes" id="UP000037696"/>
    </source>
</evidence>
<protein>
    <submittedName>
        <fullName evidence="1">Uncharacterized protein</fullName>
    </submittedName>
</protein>
<dbReference type="EMBL" id="LHQQ01000060">
    <property type="protein sequence ID" value="KOS44487.1"/>
    <property type="molecule type" value="Genomic_DNA"/>
</dbReference>
<organism evidence="1 2">
    <name type="scientific">Penicillium nordicum</name>
    <dbReference type="NCBI Taxonomy" id="229535"/>
    <lineage>
        <taxon>Eukaryota</taxon>
        <taxon>Fungi</taxon>
        <taxon>Dikarya</taxon>
        <taxon>Ascomycota</taxon>
        <taxon>Pezizomycotina</taxon>
        <taxon>Eurotiomycetes</taxon>
        <taxon>Eurotiomycetidae</taxon>
        <taxon>Eurotiales</taxon>
        <taxon>Aspergillaceae</taxon>
        <taxon>Penicillium</taxon>
    </lineage>
</organism>
<reference evidence="1 2" key="1">
    <citation type="submission" date="2015-08" db="EMBL/GenBank/DDBJ databases">
        <title>Genome sequencing of Penicillium nordicum.</title>
        <authorList>
            <person name="Nguyen H.D."/>
            <person name="Seifert K.A."/>
        </authorList>
    </citation>
    <scope>NUCLEOTIDE SEQUENCE [LARGE SCALE GENOMIC DNA]</scope>
    <source>
        <strain evidence="1 2">DAOMC 185683</strain>
    </source>
</reference>
<dbReference type="AlphaFoldDB" id="A0A0M8P6F0"/>
<gene>
    <name evidence="1" type="ORF">ACN38_g4581</name>
</gene>